<keyword evidence="5 7" id="KW-0472">Membrane</keyword>
<organism evidence="10 11">
    <name type="scientific">Sporanaerobacter acetigenes DSM 13106</name>
    <dbReference type="NCBI Taxonomy" id="1123281"/>
    <lineage>
        <taxon>Bacteria</taxon>
        <taxon>Bacillati</taxon>
        <taxon>Bacillota</taxon>
        <taxon>Tissierellia</taxon>
        <taxon>Tissierellales</taxon>
        <taxon>Sporanaerobacteraceae</taxon>
        <taxon>Sporanaerobacter</taxon>
    </lineage>
</organism>
<dbReference type="Pfam" id="PF02687">
    <property type="entry name" value="FtsX"/>
    <property type="match status" value="1"/>
</dbReference>
<name>A0A1M5VHT5_9FIRM</name>
<dbReference type="STRING" id="1123281.SAMN02745180_00906"/>
<keyword evidence="2" id="KW-1003">Cell membrane</keyword>
<keyword evidence="4 7" id="KW-1133">Transmembrane helix</keyword>
<dbReference type="OrthoDB" id="9770099at2"/>
<dbReference type="InterPro" id="IPR025857">
    <property type="entry name" value="MacB_PCD"/>
</dbReference>
<feature type="transmembrane region" description="Helical" evidence="7">
    <location>
        <begin position="403"/>
        <end position="425"/>
    </location>
</feature>
<reference evidence="10 11" key="1">
    <citation type="submission" date="2016-11" db="EMBL/GenBank/DDBJ databases">
        <authorList>
            <person name="Jaros S."/>
            <person name="Januszkiewicz K."/>
            <person name="Wedrychowicz H."/>
        </authorList>
    </citation>
    <scope>NUCLEOTIDE SEQUENCE [LARGE SCALE GENOMIC DNA]</scope>
    <source>
        <strain evidence="10 11">DSM 13106</strain>
    </source>
</reference>
<evidence type="ECO:0000259" key="8">
    <source>
        <dbReference type="Pfam" id="PF02687"/>
    </source>
</evidence>
<dbReference type="PANTHER" id="PTHR30572:SF4">
    <property type="entry name" value="ABC TRANSPORTER PERMEASE YTRF"/>
    <property type="match status" value="1"/>
</dbReference>
<dbReference type="EMBL" id="FQXR01000004">
    <property type="protein sequence ID" value="SHH74787.1"/>
    <property type="molecule type" value="Genomic_DNA"/>
</dbReference>
<evidence type="ECO:0000313" key="10">
    <source>
        <dbReference type="EMBL" id="SHH74787.1"/>
    </source>
</evidence>
<comment type="subcellular location">
    <subcellularLocation>
        <location evidence="1">Cell membrane</location>
        <topology evidence="1">Multi-pass membrane protein</topology>
    </subcellularLocation>
</comment>
<sequence length="439" mass="48627">MRTSDFFRMGFINLWRRKVRTILTALAMTVGVACIVVLISIGIGYDQTYKESIEEMGSLTKIDVMPPRESKGRVALLNEKAVQSFNQLEGVKAATPVLQVVPYLKNGKYVAPIKLYGIDMETAPSFQLVPLEGELPLKGTRLRPQIMLTDDVQDSFADPETWEEVENEKIKEFLDPMKSNIRMAFDYETLMGQYEEGEDGRAIQTGNNYKTEITGICSNQNNNYTTSGFIEYKILEEIMKDNQEYLPAPPEDSDTEDEELAKLQKYQMVWVKAKDTNSAQDVINIIRAAGFETYSLNDMLESVKKQSKQIQGMLAAIGGVSLLVAGIGTANTMMMSINERTKEIGILKVLGSELTDILQMFLVESAIIGVIGGITGLLMSFGLQKLLPVLLSEMEVRSIIPPWLAIGAVVFAGLVAILSALVPAIKAMRISPQVAIRAE</sequence>
<dbReference type="PANTHER" id="PTHR30572">
    <property type="entry name" value="MEMBRANE COMPONENT OF TRANSPORTER-RELATED"/>
    <property type="match status" value="1"/>
</dbReference>
<dbReference type="AlphaFoldDB" id="A0A1M5VHT5"/>
<dbReference type="RefSeq" id="WP_072743538.1">
    <property type="nucleotide sequence ID" value="NZ_FQXR01000004.1"/>
</dbReference>
<comment type="similarity">
    <text evidence="6">Belongs to the ABC-4 integral membrane protein family.</text>
</comment>
<dbReference type="Proteomes" id="UP000184389">
    <property type="component" value="Unassembled WGS sequence"/>
</dbReference>
<feature type="transmembrane region" description="Helical" evidence="7">
    <location>
        <begin position="21"/>
        <end position="45"/>
    </location>
</feature>
<dbReference type="InterPro" id="IPR050250">
    <property type="entry name" value="Macrolide_Exporter_MacB"/>
</dbReference>
<keyword evidence="3 7" id="KW-0812">Transmembrane</keyword>
<proteinExistence type="inferred from homology"/>
<evidence type="ECO:0000256" key="3">
    <source>
        <dbReference type="ARBA" id="ARBA00022692"/>
    </source>
</evidence>
<evidence type="ECO:0000313" key="11">
    <source>
        <dbReference type="Proteomes" id="UP000184389"/>
    </source>
</evidence>
<feature type="domain" description="ABC3 transporter permease C-terminal" evidence="8">
    <location>
        <begin position="317"/>
        <end position="432"/>
    </location>
</feature>
<evidence type="ECO:0000259" key="9">
    <source>
        <dbReference type="Pfam" id="PF12704"/>
    </source>
</evidence>
<evidence type="ECO:0000256" key="6">
    <source>
        <dbReference type="ARBA" id="ARBA00038076"/>
    </source>
</evidence>
<feature type="domain" description="MacB-like periplasmic core" evidence="9">
    <location>
        <begin position="21"/>
        <end position="156"/>
    </location>
</feature>
<gene>
    <name evidence="10" type="ORF">SAMN02745180_00906</name>
</gene>
<feature type="transmembrane region" description="Helical" evidence="7">
    <location>
        <begin position="357"/>
        <end position="383"/>
    </location>
</feature>
<evidence type="ECO:0000256" key="5">
    <source>
        <dbReference type="ARBA" id="ARBA00023136"/>
    </source>
</evidence>
<dbReference type="GO" id="GO:0005886">
    <property type="term" value="C:plasma membrane"/>
    <property type="evidence" value="ECO:0007669"/>
    <property type="project" value="UniProtKB-SubCell"/>
</dbReference>
<evidence type="ECO:0000256" key="2">
    <source>
        <dbReference type="ARBA" id="ARBA00022475"/>
    </source>
</evidence>
<evidence type="ECO:0000256" key="7">
    <source>
        <dbReference type="SAM" id="Phobius"/>
    </source>
</evidence>
<dbReference type="PROSITE" id="PS51257">
    <property type="entry name" value="PROKAR_LIPOPROTEIN"/>
    <property type="match status" value="1"/>
</dbReference>
<evidence type="ECO:0000256" key="1">
    <source>
        <dbReference type="ARBA" id="ARBA00004651"/>
    </source>
</evidence>
<dbReference type="Pfam" id="PF12704">
    <property type="entry name" value="MacB_PCD"/>
    <property type="match status" value="1"/>
</dbReference>
<protein>
    <submittedName>
        <fullName evidence="10">ABC-type antimicrobial peptide transport system, permease component</fullName>
    </submittedName>
</protein>
<feature type="transmembrane region" description="Helical" evidence="7">
    <location>
        <begin position="313"/>
        <end position="337"/>
    </location>
</feature>
<keyword evidence="11" id="KW-1185">Reference proteome</keyword>
<accession>A0A1M5VHT5</accession>
<dbReference type="GO" id="GO:0022857">
    <property type="term" value="F:transmembrane transporter activity"/>
    <property type="evidence" value="ECO:0007669"/>
    <property type="project" value="TreeGrafter"/>
</dbReference>
<evidence type="ECO:0000256" key="4">
    <source>
        <dbReference type="ARBA" id="ARBA00022989"/>
    </source>
</evidence>
<dbReference type="InterPro" id="IPR003838">
    <property type="entry name" value="ABC3_permease_C"/>
</dbReference>